<dbReference type="PROSITE" id="PS00409">
    <property type="entry name" value="PROKAR_NTER_METHYL"/>
    <property type="match status" value="1"/>
</dbReference>
<protein>
    <submittedName>
        <fullName evidence="3">Prepilin-type N-terminal cleavage/methylation domain-containing protein</fullName>
    </submittedName>
</protein>
<dbReference type="SUPFAM" id="SSF54523">
    <property type="entry name" value="Pili subunits"/>
    <property type="match status" value="1"/>
</dbReference>
<evidence type="ECO:0000313" key="3">
    <source>
        <dbReference type="EMBL" id="WPU64015.1"/>
    </source>
</evidence>
<keyword evidence="2" id="KW-1133">Transmembrane helix</keyword>
<dbReference type="InterPro" id="IPR012902">
    <property type="entry name" value="N_methyl_site"/>
</dbReference>
<feature type="compositionally biased region" description="Low complexity" evidence="1">
    <location>
        <begin position="309"/>
        <end position="329"/>
    </location>
</feature>
<sequence>MKRSSSTSVFNDRGFTLIEILIAITLLAFITLAVVNVTENAFLTKDRTTEINKNNLQIETAMSRFEWDFAQIYSPLYFSTVMNMNQNNMNQFGNDGSDGGFVGNTTGSTQGAAQQGAQGGAMNSPLLQQYYEQLVTRFERNEHFSAVSKEGYPIPRFYSPDKSTFEFFTSSNRRKLQNMKQSHFAWVRYALAAQQELPSDEGKEENPNVPKSLRSLVRYYTADDPYSDKRINIDDVDRVKGAVLLRNVEALEFQFWNLNRRKWETNIKTVPQGESVLHGVRMLVTWYDSAGNKRTTSRIFRTHWPLQAPQDQATTTTTPQGGATAGTTGVNMGNQDGGNDGF</sequence>
<dbReference type="KEGG" id="psti:SOO65_15065"/>
<evidence type="ECO:0000313" key="4">
    <source>
        <dbReference type="Proteomes" id="UP001324634"/>
    </source>
</evidence>
<dbReference type="Proteomes" id="UP001324634">
    <property type="component" value="Chromosome"/>
</dbReference>
<evidence type="ECO:0000256" key="1">
    <source>
        <dbReference type="SAM" id="MobiDB-lite"/>
    </source>
</evidence>
<gene>
    <name evidence="3" type="ORF">SOO65_15065</name>
</gene>
<keyword evidence="2" id="KW-0812">Transmembrane</keyword>
<keyword evidence="2" id="KW-0472">Membrane</keyword>
<organism evidence="3 4">
    <name type="scientific">Peredibacter starrii</name>
    <dbReference type="NCBI Taxonomy" id="28202"/>
    <lineage>
        <taxon>Bacteria</taxon>
        <taxon>Pseudomonadati</taxon>
        <taxon>Bdellovibrionota</taxon>
        <taxon>Bacteriovoracia</taxon>
        <taxon>Bacteriovoracales</taxon>
        <taxon>Bacteriovoracaceae</taxon>
        <taxon>Peredibacter</taxon>
    </lineage>
</organism>
<reference evidence="3 4" key="1">
    <citation type="submission" date="2023-11" db="EMBL/GenBank/DDBJ databases">
        <title>Peredibacter starrii A3.12.</title>
        <authorList>
            <person name="Mitchell R.J."/>
        </authorList>
    </citation>
    <scope>NUCLEOTIDE SEQUENCE [LARGE SCALE GENOMIC DNA]</scope>
    <source>
        <strain evidence="3 4">A3.12</strain>
    </source>
</reference>
<name>A0AAX4HL80_9BACT</name>
<proteinExistence type="predicted"/>
<keyword evidence="4" id="KW-1185">Reference proteome</keyword>
<dbReference type="InterPro" id="IPR045584">
    <property type="entry name" value="Pilin-like"/>
</dbReference>
<dbReference type="Pfam" id="PF07963">
    <property type="entry name" value="N_methyl"/>
    <property type="match status" value="1"/>
</dbReference>
<feature type="region of interest" description="Disordered" evidence="1">
    <location>
        <begin position="309"/>
        <end position="342"/>
    </location>
</feature>
<dbReference type="RefSeq" id="WP_321391903.1">
    <property type="nucleotide sequence ID" value="NZ_CP139487.1"/>
</dbReference>
<dbReference type="AlphaFoldDB" id="A0AAX4HL80"/>
<dbReference type="NCBIfam" id="TIGR02532">
    <property type="entry name" value="IV_pilin_GFxxxE"/>
    <property type="match status" value="1"/>
</dbReference>
<accession>A0AAX4HL80</accession>
<evidence type="ECO:0000256" key="2">
    <source>
        <dbReference type="SAM" id="Phobius"/>
    </source>
</evidence>
<feature type="region of interest" description="Disordered" evidence="1">
    <location>
        <begin position="100"/>
        <end position="120"/>
    </location>
</feature>
<feature type="transmembrane region" description="Helical" evidence="2">
    <location>
        <begin position="15"/>
        <end position="37"/>
    </location>
</feature>
<dbReference type="EMBL" id="CP139487">
    <property type="protein sequence ID" value="WPU64015.1"/>
    <property type="molecule type" value="Genomic_DNA"/>
</dbReference>